<dbReference type="OrthoDB" id="118307at2759"/>
<dbReference type="EMBL" id="ML995818">
    <property type="protein sequence ID" value="KAF2771636.1"/>
    <property type="molecule type" value="Genomic_DNA"/>
</dbReference>
<name>A0A6G1LFK1_9PEZI</name>
<sequence>MAPMLSRSQNPWPHFNRPPAEAPRSTLELCFAQDILAGPLPAWIGGRDLSRNFTTETRVEIKSPAHCGDPWSVRTFANMVAARIPRGLLLAKISEHPTQFLSHLRSSPAQISYKLNSKIKQNESHLGATHARSCDCRHVTYISGGQHEMVQLTHHRGDYRIQCASRGWSWSLEPSGKLTAGWTNNSCKKIGGTLSGDGNNRCCTTTKWEDFDKACNKQRHGLTYTPTRRPC</sequence>
<evidence type="ECO:0000313" key="1">
    <source>
        <dbReference type="EMBL" id="KAF2771636.1"/>
    </source>
</evidence>
<gene>
    <name evidence="1" type="ORF">EJ03DRAFT_20540</name>
</gene>
<reference evidence="1" key="1">
    <citation type="journal article" date="2020" name="Stud. Mycol.">
        <title>101 Dothideomycetes genomes: a test case for predicting lifestyles and emergence of pathogens.</title>
        <authorList>
            <person name="Haridas S."/>
            <person name="Albert R."/>
            <person name="Binder M."/>
            <person name="Bloem J."/>
            <person name="Labutti K."/>
            <person name="Salamov A."/>
            <person name="Andreopoulos B."/>
            <person name="Baker S."/>
            <person name="Barry K."/>
            <person name="Bills G."/>
            <person name="Bluhm B."/>
            <person name="Cannon C."/>
            <person name="Castanera R."/>
            <person name="Culley D."/>
            <person name="Daum C."/>
            <person name="Ezra D."/>
            <person name="Gonzalez J."/>
            <person name="Henrissat B."/>
            <person name="Kuo A."/>
            <person name="Liang C."/>
            <person name="Lipzen A."/>
            <person name="Lutzoni F."/>
            <person name="Magnuson J."/>
            <person name="Mondo S."/>
            <person name="Nolan M."/>
            <person name="Ohm R."/>
            <person name="Pangilinan J."/>
            <person name="Park H.-J."/>
            <person name="Ramirez L."/>
            <person name="Alfaro M."/>
            <person name="Sun H."/>
            <person name="Tritt A."/>
            <person name="Yoshinaga Y."/>
            <person name="Zwiers L.-H."/>
            <person name="Turgeon B."/>
            <person name="Goodwin S."/>
            <person name="Spatafora J."/>
            <person name="Crous P."/>
            <person name="Grigoriev I."/>
        </authorList>
    </citation>
    <scope>NUCLEOTIDE SEQUENCE</scope>
    <source>
        <strain evidence="1">CBS 116005</strain>
    </source>
</reference>
<accession>A0A6G1LFK1</accession>
<protein>
    <submittedName>
        <fullName evidence="1">Uncharacterized protein</fullName>
    </submittedName>
</protein>
<organism evidence="1 2">
    <name type="scientific">Teratosphaeria nubilosa</name>
    <dbReference type="NCBI Taxonomy" id="161662"/>
    <lineage>
        <taxon>Eukaryota</taxon>
        <taxon>Fungi</taxon>
        <taxon>Dikarya</taxon>
        <taxon>Ascomycota</taxon>
        <taxon>Pezizomycotina</taxon>
        <taxon>Dothideomycetes</taxon>
        <taxon>Dothideomycetidae</taxon>
        <taxon>Mycosphaerellales</taxon>
        <taxon>Teratosphaeriaceae</taxon>
        <taxon>Teratosphaeria</taxon>
    </lineage>
</organism>
<dbReference type="Proteomes" id="UP000799436">
    <property type="component" value="Unassembled WGS sequence"/>
</dbReference>
<evidence type="ECO:0000313" key="2">
    <source>
        <dbReference type="Proteomes" id="UP000799436"/>
    </source>
</evidence>
<keyword evidence="2" id="KW-1185">Reference proteome</keyword>
<dbReference type="AlphaFoldDB" id="A0A6G1LFK1"/>
<proteinExistence type="predicted"/>